<name>A0A1Y2EAQ8_9PEZI</name>
<dbReference type="InParanoid" id="A0A1Y2EAQ8"/>
<feature type="transmembrane region" description="Helical" evidence="2">
    <location>
        <begin position="162"/>
        <end position="185"/>
    </location>
</feature>
<proteinExistence type="predicted"/>
<dbReference type="Proteomes" id="UP000193689">
    <property type="component" value="Unassembled WGS sequence"/>
</dbReference>
<accession>A0A1Y2EAQ8</accession>
<evidence type="ECO:0000256" key="2">
    <source>
        <dbReference type="SAM" id="Phobius"/>
    </source>
</evidence>
<feature type="transmembrane region" description="Helical" evidence="2">
    <location>
        <begin position="231"/>
        <end position="250"/>
    </location>
</feature>
<dbReference type="RefSeq" id="XP_040718936.1">
    <property type="nucleotide sequence ID" value="XM_040853586.1"/>
</dbReference>
<evidence type="ECO:0000313" key="4">
    <source>
        <dbReference type="Proteomes" id="UP000193689"/>
    </source>
</evidence>
<organism evidence="3 4">
    <name type="scientific">Pseudomassariella vexata</name>
    <dbReference type="NCBI Taxonomy" id="1141098"/>
    <lineage>
        <taxon>Eukaryota</taxon>
        <taxon>Fungi</taxon>
        <taxon>Dikarya</taxon>
        <taxon>Ascomycota</taxon>
        <taxon>Pezizomycotina</taxon>
        <taxon>Sordariomycetes</taxon>
        <taxon>Xylariomycetidae</taxon>
        <taxon>Amphisphaeriales</taxon>
        <taxon>Pseudomassariaceae</taxon>
        <taxon>Pseudomassariella</taxon>
    </lineage>
</organism>
<dbReference type="InterPro" id="IPR021514">
    <property type="entry name" value="DUF3176"/>
</dbReference>
<sequence length="672" mass="72337">MAQYAPVHDPSYDISPVTNYVPPGGHEHSPYTQQTHTPNTQPHHQGLPSETQSLAASDGQNPNVEFHEVNPYWNTGVPPGPTHQRGWSDSTIATENISPAYQKAGVLRQGTDHPVKKTTAVFSDSGPWTLEIVTILIAFAAVASIMGVLARFNGHALPEWPYYITLNALIALLATVATATMSISLQNGLSQLKWIRFKEARVPLADMETFDEASRGTWGALKLLVTRRGGVLGSCGALIAIVALALSPFAQQIVTYQTRSVIVDGPGSASVNRALNYTGALPGTTSPTLYVPILPLKSAVYNGLFAENGRPGAALAFECQTGNCTWDAYETLGVCYECVDLTAFMSRYCAPDAADNDCGWQVPQGARLNNSLDVFSMTSLIPSADGNMPHSTIMKLIFMGTEAQDGLAGDLKPWAQQCSLSSCLQTLETAVVNGVLSENMTGSVINNTVVDLTSLPQDADMGSYVTGSNNSTYLLGKEAMLSMRGWFYTLFANGSAVRTSEDSNRTITDNTVVVNLTVGISSGVTLFDSDIVTAFYWNYYEYAEQDGIAMLMSDMATSMTVAFRSFLGAAPVNGRAISVESYVHVRWGFAVLPIVVVVGTAVFLAAAMYRTHRTNTKPWKSSALAMLFHGLDEDMRVQFGSSGSLSDKKRQARGVKVQLDESDDGNSISLRG</sequence>
<dbReference type="PANTHER" id="PTHR35394">
    <property type="entry name" value="DUF3176 DOMAIN-CONTAINING PROTEIN"/>
    <property type="match status" value="1"/>
</dbReference>
<keyword evidence="2" id="KW-0812">Transmembrane</keyword>
<comment type="caution">
    <text evidence="3">The sequence shown here is derived from an EMBL/GenBank/DDBJ whole genome shotgun (WGS) entry which is preliminary data.</text>
</comment>
<feature type="compositionally biased region" description="Polar residues" evidence="1">
    <location>
        <begin position="48"/>
        <end position="63"/>
    </location>
</feature>
<feature type="region of interest" description="Disordered" evidence="1">
    <location>
        <begin position="1"/>
        <end position="88"/>
    </location>
</feature>
<dbReference type="PANTHER" id="PTHR35394:SF6">
    <property type="entry name" value="DUF3176 DOMAIN-CONTAINING PROTEIN"/>
    <property type="match status" value="1"/>
</dbReference>
<dbReference type="AlphaFoldDB" id="A0A1Y2EAQ8"/>
<feature type="compositionally biased region" description="Low complexity" evidence="1">
    <location>
        <begin position="30"/>
        <end position="45"/>
    </location>
</feature>
<feature type="region of interest" description="Disordered" evidence="1">
    <location>
        <begin position="641"/>
        <end position="672"/>
    </location>
</feature>
<dbReference type="Pfam" id="PF11374">
    <property type="entry name" value="DUF3176"/>
    <property type="match status" value="1"/>
</dbReference>
<dbReference type="OrthoDB" id="5376804at2759"/>
<keyword evidence="2" id="KW-1133">Transmembrane helix</keyword>
<dbReference type="GeneID" id="63769798"/>
<protein>
    <submittedName>
        <fullName evidence="3">Uncharacterized protein</fullName>
    </submittedName>
</protein>
<reference evidence="3 4" key="1">
    <citation type="submission" date="2016-07" db="EMBL/GenBank/DDBJ databases">
        <title>Pervasive Adenine N6-methylation of Active Genes in Fungi.</title>
        <authorList>
            <consortium name="DOE Joint Genome Institute"/>
            <person name="Mondo S.J."/>
            <person name="Dannebaum R.O."/>
            <person name="Kuo R.C."/>
            <person name="Labutti K."/>
            <person name="Haridas S."/>
            <person name="Kuo A."/>
            <person name="Salamov A."/>
            <person name="Ahrendt S.R."/>
            <person name="Lipzen A."/>
            <person name="Sullivan W."/>
            <person name="Andreopoulos W.B."/>
            <person name="Clum A."/>
            <person name="Lindquist E."/>
            <person name="Daum C."/>
            <person name="Ramamoorthy G.K."/>
            <person name="Gryganskyi A."/>
            <person name="Culley D."/>
            <person name="Magnuson J.K."/>
            <person name="James T.Y."/>
            <person name="O'Malley M.A."/>
            <person name="Stajich J.E."/>
            <person name="Spatafora J.W."/>
            <person name="Visel A."/>
            <person name="Grigoriev I.V."/>
        </authorList>
    </citation>
    <scope>NUCLEOTIDE SEQUENCE [LARGE SCALE GENOMIC DNA]</scope>
    <source>
        <strain evidence="3 4">CBS 129021</strain>
    </source>
</reference>
<dbReference type="EMBL" id="MCFJ01000003">
    <property type="protein sequence ID" value="ORY68649.1"/>
    <property type="molecule type" value="Genomic_DNA"/>
</dbReference>
<gene>
    <name evidence="3" type="ORF">BCR38DRAFT_135933</name>
</gene>
<evidence type="ECO:0000313" key="3">
    <source>
        <dbReference type="EMBL" id="ORY68649.1"/>
    </source>
</evidence>
<keyword evidence="2" id="KW-0472">Membrane</keyword>
<dbReference type="STRING" id="1141098.A0A1Y2EAQ8"/>
<feature type="transmembrane region" description="Helical" evidence="2">
    <location>
        <begin position="587"/>
        <end position="609"/>
    </location>
</feature>
<evidence type="ECO:0000256" key="1">
    <source>
        <dbReference type="SAM" id="MobiDB-lite"/>
    </source>
</evidence>
<keyword evidence="4" id="KW-1185">Reference proteome</keyword>
<feature type="transmembrane region" description="Helical" evidence="2">
    <location>
        <begin position="132"/>
        <end position="150"/>
    </location>
</feature>